<reference evidence="1" key="1">
    <citation type="submission" date="2003-02" db="EMBL/GenBank/DDBJ databases">
        <authorList>
            <person name="Stapleton M."/>
            <person name="Brokstein P."/>
            <person name="Hong L."/>
            <person name="Agbayani A."/>
            <person name="Carlson J."/>
            <person name="Champe M."/>
            <person name="Chavez C."/>
            <person name="Dorsett V."/>
            <person name="Dresnek D."/>
            <person name="Farfan D."/>
            <person name="Frise E."/>
            <person name="George R."/>
            <person name="Gonzalez M."/>
            <person name="Guarin H."/>
            <person name="Kronmiller B."/>
            <person name="Li P."/>
            <person name="Liao G."/>
            <person name="Miranda A."/>
            <person name="Mungall C.J."/>
            <person name="Nunoo J."/>
            <person name="Pacleb J."/>
            <person name="Paragas V."/>
            <person name="Park S."/>
            <person name="Patel S."/>
            <person name="Phouanenavong S."/>
            <person name="Wan K."/>
            <person name="Yu C."/>
            <person name="Lewis S.E."/>
            <person name="Rubin G.M."/>
            <person name="Celniker S."/>
        </authorList>
    </citation>
    <scope>NUCLEOTIDE SEQUENCE</scope>
    <source>
        <strain evidence="1">Berkeley</strain>
    </source>
</reference>
<organism evidence="1">
    <name type="scientific">Drosophila melanogaster</name>
    <name type="common">Fruit fly</name>
    <dbReference type="NCBI Taxonomy" id="7227"/>
    <lineage>
        <taxon>Eukaryota</taxon>
        <taxon>Metazoa</taxon>
        <taxon>Ecdysozoa</taxon>
        <taxon>Arthropoda</taxon>
        <taxon>Hexapoda</taxon>
        <taxon>Insecta</taxon>
        <taxon>Pterygota</taxon>
        <taxon>Neoptera</taxon>
        <taxon>Endopterygota</taxon>
        <taxon>Diptera</taxon>
        <taxon>Brachycera</taxon>
        <taxon>Muscomorpha</taxon>
        <taxon>Ephydroidea</taxon>
        <taxon>Drosophilidae</taxon>
        <taxon>Drosophila</taxon>
        <taxon>Sophophora</taxon>
    </lineage>
</organism>
<evidence type="ECO:0000313" key="1">
    <source>
        <dbReference type="EMBL" id="AAO41436.1"/>
    </source>
</evidence>
<accession>Q86NS2</accession>
<sequence length="77" mass="9223">MCHPSLLMWRIYSLKPTSKFLEFRIKRRYGLTRWHPQFDLESCPLCPSRPMSRNSPQTRLFYLTLVGQVEGEQTSKF</sequence>
<protein>
    <submittedName>
        <fullName evidence="1">RE73276p</fullName>
    </submittedName>
</protein>
<dbReference type="EMBL" id="BT003757">
    <property type="protein sequence ID" value="AAO41436.1"/>
    <property type="molecule type" value="mRNA"/>
</dbReference>
<name>Q86NS2_DROME</name>
<proteinExistence type="evidence at transcript level"/>
<dbReference type="AlphaFoldDB" id="Q86NS2"/>